<proteinExistence type="predicted"/>
<keyword evidence="2" id="KW-0731">Sigma factor</keyword>
<evidence type="ECO:0000259" key="4">
    <source>
        <dbReference type="Pfam" id="PF04542"/>
    </source>
</evidence>
<dbReference type="PANTHER" id="PTHR43133:SF46">
    <property type="entry name" value="RNA POLYMERASE SIGMA-70 FACTOR ECF SUBFAMILY"/>
    <property type="match status" value="1"/>
</dbReference>
<keyword evidence="3" id="KW-0804">Transcription</keyword>
<dbReference type="Pfam" id="PF04542">
    <property type="entry name" value="Sigma70_r2"/>
    <property type="match status" value="1"/>
</dbReference>
<accession>A0ABX3NSJ2</accession>
<keyword evidence="6" id="KW-1185">Reference proteome</keyword>
<gene>
    <name evidence="5" type="ORF">A4D02_09825</name>
</gene>
<sequence>MENSDLLVIEQIRAGDETAFDALFTAWYGKLQAYAFSVLQNEAQAEEVVQTVFCRIWEKRRQWEVTTSLKAYLYGSVYHRCIDGLRRHKHAQKYQRYVLQKREGTGSL</sequence>
<name>A0ABX3NSJ2_9BACT</name>
<dbReference type="Proteomes" id="UP000192277">
    <property type="component" value="Unassembled WGS sequence"/>
</dbReference>
<dbReference type="EMBL" id="LWBO01000034">
    <property type="protein sequence ID" value="OQP43772.1"/>
    <property type="molecule type" value="Genomic_DNA"/>
</dbReference>
<evidence type="ECO:0000313" key="5">
    <source>
        <dbReference type="EMBL" id="OQP43772.1"/>
    </source>
</evidence>
<dbReference type="PANTHER" id="PTHR43133">
    <property type="entry name" value="RNA POLYMERASE ECF-TYPE SIGMA FACTO"/>
    <property type="match status" value="1"/>
</dbReference>
<dbReference type="InterPro" id="IPR013325">
    <property type="entry name" value="RNA_pol_sigma_r2"/>
</dbReference>
<dbReference type="Gene3D" id="1.10.1740.10">
    <property type="match status" value="1"/>
</dbReference>
<evidence type="ECO:0000256" key="2">
    <source>
        <dbReference type="ARBA" id="ARBA00023082"/>
    </source>
</evidence>
<protein>
    <recommendedName>
        <fullName evidence="4">RNA polymerase sigma-70 region 2 domain-containing protein</fullName>
    </recommendedName>
</protein>
<comment type="caution">
    <text evidence="5">The sequence shown here is derived from an EMBL/GenBank/DDBJ whole genome shotgun (WGS) entry which is preliminary data.</text>
</comment>
<dbReference type="InterPro" id="IPR007627">
    <property type="entry name" value="RNA_pol_sigma70_r2"/>
</dbReference>
<organism evidence="5 6">
    <name type="scientific">Niastella koreensis</name>
    <dbReference type="NCBI Taxonomy" id="354356"/>
    <lineage>
        <taxon>Bacteria</taxon>
        <taxon>Pseudomonadati</taxon>
        <taxon>Bacteroidota</taxon>
        <taxon>Chitinophagia</taxon>
        <taxon>Chitinophagales</taxon>
        <taxon>Chitinophagaceae</taxon>
        <taxon>Niastella</taxon>
    </lineage>
</organism>
<evidence type="ECO:0000256" key="1">
    <source>
        <dbReference type="ARBA" id="ARBA00023015"/>
    </source>
</evidence>
<evidence type="ECO:0000256" key="3">
    <source>
        <dbReference type="ARBA" id="ARBA00023163"/>
    </source>
</evidence>
<keyword evidence="1" id="KW-0805">Transcription regulation</keyword>
<feature type="domain" description="RNA polymerase sigma-70 region 2" evidence="4">
    <location>
        <begin position="23"/>
        <end position="89"/>
    </location>
</feature>
<dbReference type="RefSeq" id="WP_014218751.1">
    <property type="nucleotide sequence ID" value="NZ_LWBO01000034.1"/>
</dbReference>
<dbReference type="SUPFAM" id="SSF88946">
    <property type="entry name" value="Sigma2 domain of RNA polymerase sigma factors"/>
    <property type="match status" value="1"/>
</dbReference>
<evidence type="ECO:0000313" key="6">
    <source>
        <dbReference type="Proteomes" id="UP000192277"/>
    </source>
</evidence>
<reference evidence="5 6" key="1">
    <citation type="submission" date="2016-04" db="EMBL/GenBank/DDBJ databases">
        <authorList>
            <person name="Chen L."/>
            <person name="Zhuang W."/>
            <person name="Wang G."/>
        </authorList>
    </citation>
    <scope>NUCLEOTIDE SEQUENCE [LARGE SCALE GENOMIC DNA]</scope>
    <source>
        <strain evidence="6">GR20</strain>
    </source>
</reference>
<dbReference type="InterPro" id="IPR039425">
    <property type="entry name" value="RNA_pol_sigma-70-like"/>
</dbReference>